<dbReference type="VEuPathDB" id="FungiDB:BCV72DRAFT_312503"/>
<dbReference type="Proteomes" id="UP000242414">
    <property type="component" value="Unassembled WGS sequence"/>
</dbReference>
<reference evidence="1" key="1">
    <citation type="journal article" date="2016" name="Proc. Natl. Acad. Sci. U.S.A.">
        <title>Lipid metabolic changes in an early divergent fungus govern the establishment of a mutualistic symbiosis with endobacteria.</title>
        <authorList>
            <person name="Lastovetsky O.A."/>
            <person name="Gaspar M.L."/>
            <person name="Mondo S.J."/>
            <person name="LaButti K.M."/>
            <person name="Sandor L."/>
            <person name="Grigoriev I.V."/>
            <person name="Henry S.A."/>
            <person name="Pawlowska T.E."/>
        </authorList>
    </citation>
    <scope>NUCLEOTIDE SEQUENCE [LARGE SCALE GENOMIC DNA]</scope>
    <source>
        <strain evidence="1">ATCC 52814</strain>
    </source>
</reference>
<dbReference type="AlphaFoldDB" id="A0A1X0QY14"/>
<sequence length="92" mass="10446">MCASQTCMYCFSKLDHPIHRKVIKGKDIKTKVKGSFLCRNPDCALVSNKKKLPNPETTCLPSPLAFLAFAHCSFRRHFLNYLLRSVTTTLTL</sequence>
<gene>
    <name evidence="1" type="ORF">BCV72DRAFT_312503</name>
</gene>
<evidence type="ECO:0000313" key="1">
    <source>
        <dbReference type="EMBL" id="ORE04625.1"/>
    </source>
</evidence>
<accession>A0A1X0QY14</accession>
<dbReference type="EMBL" id="KV921966">
    <property type="protein sequence ID" value="ORE04625.1"/>
    <property type="molecule type" value="Genomic_DNA"/>
</dbReference>
<organism evidence="1">
    <name type="scientific">Rhizopus microsporus var. microsporus</name>
    <dbReference type="NCBI Taxonomy" id="86635"/>
    <lineage>
        <taxon>Eukaryota</taxon>
        <taxon>Fungi</taxon>
        <taxon>Fungi incertae sedis</taxon>
        <taxon>Mucoromycota</taxon>
        <taxon>Mucoromycotina</taxon>
        <taxon>Mucoromycetes</taxon>
        <taxon>Mucorales</taxon>
        <taxon>Mucorineae</taxon>
        <taxon>Rhizopodaceae</taxon>
        <taxon>Rhizopus</taxon>
    </lineage>
</organism>
<protein>
    <submittedName>
        <fullName evidence="1">Uncharacterized protein</fullName>
    </submittedName>
</protein>
<proteinExistence type="predicted"/>
<name>A0A1X0QY14_RHIZD</name>